<accession>A0A2P2NC67</accession>
<dbReference type="EMBL" id="GGEC01059558">
    <property type="protein sequence ID" value="MBX40042.1"/>
    <property type="molecule type" value="Transcribed_RNA"/>
</dbReference>
<name>A0A2P2NC67_RHIMU</name>
<proteinExistence type="predicted"/>
<reference evidence="1" key="1">
    <citation type="submission" date="2018-02" db="EMBL/GenBank/DDBJ databases">
        <title>Rhizophora mucronata_Transcriptome.</title>
        <authorList>
            <person name="Meera S.P."/>
            <person name="Sreeshan A."/>
            <person name="Augustine A."/>
        </authorList>
    </citation>
    <scope>NUCLEOTIDE SEQUENCE</scope>
    <source>
        <tissue evidence="1">Leaf</tissue>
    </source>
</reference>
<evidence type="ECO:0000313" key="1">
    <source>
        <dbReference type="EMBL" id="MBX40042.1"/>
    </source>
</evidence>
<dbReference type="AlphaFoldDB" id="A0A2P2NC67"/>
<sequence length="32" mass="3850">MKEDWFSSECLKQFFEDIEPFSDFVGFGRLNT</sequence>
<organism evidence="1">
    <name type="scientific">Rhizophora mucronata</name>
    <name type="common">Asiatic mangrove</name>
    <dbReference type="NCBI Taxonomy" id="61149"/>
    <lineage>
        <taxon>Eukaryota</taxon>
        <taxon>Viridiplantae</taxon>
        <taxon>Streptophyta</taxon>
        <taxon>Embryophyta</taxon>
        <taxon>Tracheophyta</taxon>
        <taxon>Spermatophyta</taxon>
        <taxon>Magnoliopsida</taxon>
        <taxon>eudicotyledons</taxon>
        <taxon>Gunneridae</taxon>
        <taxon>Pentapetalae</taxon>
        <taxon>rosids</taxon>
        <taxon>fabids</taxon>
        <taxon>Malpighiales</taxon>
        <taxon>Rhizophoraceae</taxon>
        <taxon>Rhizophora</taxon>
    </lineage>
</organism>
<protein>
    <submittedName>
        <fullName evidence="1">Uncharacterized protein</fullName>
    </submittedName>
</protein>